<dbReference type="Proteomes" id="UP000075515">
    <property type="component" value="Unassembled WGS sequence"/>
</dbReference>
<evidence type="ECO:0000313" key="4">
    <source>
        <dbReference type="Proteomes" id="UP000075515"/>
    </source>
</evidence>
<protein>
    <recommendedName>
        <fullName evidence="2">Thioredoxin domain-containing protein</fullName>
    </recommendedName>
</protein>
<organism evidence="3 4">
    <name type="scientific">Sorangium cellulosum</name>
    <name type="common">Polyangium cellulosum</name>
    <dbReference type="NCBI Taxonomy" id="56"/>
    <lineage>
        <taxon>Bacteria</taxon>
        <taxon>Pseudomonadati</taxon>
        <taxon>Myxococcota</taxon>
        <taxon>Polyangia</taxon>
        <taxon>Polyangiales</taxon>
        <taxon>Polyangiaceae</taxon>
        <taxon>Sorangium</taxon>
    </lineage>
</organism>
<dbReference type="PROSITE" id="PS00194">
    <property type="entry name" value="THIOREDOXIN_1"/>
    <property type="match status" value="1"/>
</dbReference>
<dbReference type="SUPFAM" id="SSF52833">
    <property type="entry name" value="Thioredoxin-like"/>
    <property type="match status" value="1"/>
</dbReference>
<reference evidence="3 4" key="1">
    <citation type="submission" date="2014-02" db="EMBL/GenBank/DDBJ databases">
        <title>The small core and large imbalanced accessory genome model reveals a collaborative survival strategy of Sorangium cellulosum strains in nature.</title>
        <authorList>
            <person name="Han K."/>
            <person name="Peng R."/>
            <person name="Blom J."/>
            <person name="Li Y.-Z."/>
        </authorList>
    </citation>
    <scope>NUCLEOTIDE SEQUENCE [LARGE SCALE GENOMIC DNA]</scope>
    <source>
        <strain evidence="3 4">So0149</strain>
    </source>
</reference>
<dbReference type="GO" id="GO:0016209">
    <property type="term" value="F:antioxidant activity"/>
    <property type="evidence" value="ECO:0007669"/>
    <property type="project" value="InterPro"/>
</dbReference>
<dbReference type="PANTHER" id="PTHR42852">
    <property type="entry name" value="THIOL:DISULFIDE INTERCHANGE PROTEIN DSBE"/>
    <property type="match status" value="1"/>
</dbReference>
<name>A0A150T6S2_SORCE</name>
<dbReference type="EMBL" id="JEMC01003222">
    <property type="protein sequence ID" value="KYF82838.1"/>
    <property type="molecule type" value="Genomic_DNA"/>
</dbReference>
<dbReference type="Gene3D" id="3.40.30.10">
    <property type="entry name" value="Glutaredoxin"/>
    <property type="match status" value="1"/>
</dbReference>
<dbReference type="InterPro" id="IPR050553">
    <property type="entry name" value="Thioredoxin_ResA/DsbE_sf"/>
</dbReference>
<dbReference type="PROSITE" id="PS51352">
    <property type="entry name" value="THIOREDOXIN_2"/>
    <property type="match status" value="1"/>
</dbReference>
<dbReference type="AlphaFoldDB" id="A0A150T6S2"/>
<dbReference type="InterPro" id="IPR036249">
    <property type="entry name" value="Thioredoxin-like_sf"/>
</dbReference>
<dbReference type="CDD" id="cd02966">
    <property type="entry name" value="TlpA_like_family"/>
    <property type="match status" value="1"/>
</dbReference>
<evidence type="ECO:0000313" key="3">
    <source>
        <dbReference type="EMBL" id="KYF82838.1"/>
    </source>
</evidence>
<evidence type="ECO:0000259" key="2">
    <source>
        <dbReference type="PROSITE" id="PS51352"/>
    </source>
</evidence>
<comment type="caution">
    <text evidence="3">The sequence shown here is derived from an EMBL/GenBank/DDBJ whole genome shotgun (WGS) entry which is preliminary data.</text>
</comment>
<dbReference type="GO" id="GO:0016491">
    <property type="term" value="F:oxidoreductase activity"/>
    <property type="evidence" value="ECO:0007669"/>
    <property type="project" value="InterPro"/>
</dbReference>
<gene>
    <name evidence="3" type="ORF">BE18_15275</name>
</gene>
<accession>A0A150T6S2</accession>
<dbReference type="Pfam" id="PF00578">
    <property type="entry name" value="AhpC-TSA"/>
    <property type="match status" value="1"/>
</dbReference>
<feature type="domain" description="Thioredoxin" evidence="2">
    <location>
        <begin position="50"/>
        <end position="194"/>
    </location>
</feature>
<proteinExistence type="predicted"/>
<dbReference type="InterPro" id="IPR017937">
    <property type="entry name" value="Thioredoxin_CS"/>
</dbReference>
<sequence length="220" mass="24116">MPTPVKWTTIAQILFILVAAVAVYGFVHAAQNDQRSTGCKAMCALRPAYAGRNRLAPDFELPDMNGKPVRLSSFRGKTVFLNFWTKTCAPCLQEMPALAELGKIAQSRKDFVVLTISTDEGPDDVRDALKVALNGDPPFPVLFDPESKVVLDQYGTQLYPETWIIDPNGIIRARFDGARDWSSSLAIDVGEMVSRWGGCPVEIYKGQPRGGFAGLCTDDS</sequence>
<dbReference type="InterPro" id="IPR013766">
    <property type="entry name" value="Thioredoxin_domain"/>
</dbReference>
<dbReference type="InterPro" id="IPR000866">
    <property type="entry name" value="AhpC/TSA"/>
</dbReference>
<evidence type="ECO:0000256" key="1">
    <source>
        <dbReference type="ARBA" id="ARBA00023284"/>
    </source>
</evidence>
<keyword evidence="1" id="KW-0676">Redox-active center</keyword>
<dbReference type="PANTHER" id="PTHR42852:SF17">
    <property type="entry name" value="THIOREDOXIN-LIKE PROTEIN HI_1115"/>
    <property type="match status" value="1"/>
</dbReference>